<evidence type="ECO:0000313" key="1">
    <source>
        <dbReference type="EMBL" id="AXJ00582.1"/>
    </source>
</evidence>
<dbReference type="AlphaFoldDB" id="A0A345UJD0"/>
<proteinExistence type="predicted"/>
<dbReference type="KEGG" id="cprv:CYPRO_1325"/>
<evidence type="ECO:0000313" key="2">
    <source>
        <dbReference type="Proteomes" id="UP000254808"/>
    </source>
</evidence>
<dbReference type="OrthoDB" id="979203at2"/>
<sequence length="186" mass="22215">MKRQISVRTLISDLEPEALREVIIALSNYSKKNEQFIKLFVQRSDEAYSKTVVDEAKNKIRLHFYGKSEFDLKLDLKSARKEVSDYSKMLKKYPRYIADLKLYYVEVGNEVTKEFGDIDERFYDSVESMFIAFCKYIREHPQLYAVFRDRLKKLYIESQNIGWGYSDFMSDTIRELQRLFEIDGDM</sequence>
<gene>
    <name evidence="1" type="ORF">CYPRO_1325</name>
</gene>
<dbReference type="RefSeq" id="WP_114983847.1">
    <property type="nucleotide sequence ID" value="NZ_CP027806.1"/>
</dbReference>
<accession>A0A345UJD0</accession>
<keyword evidence="2" id="KW-1185">Reference proteome</keyword>
<dbReference type="EMBL" id="CP027806">
    <property type="protein sequence ID" value="AXJ00582.1"/>
    <property type="molecule type" value="Genomic_DNA"/>
</dbReference>
<name>A0A345UJD0_9BACT</name>
<dbReference type="Proteomes" id="UP000254808">
    <property type="component" value="Chromosome"/>
</dbReference>
<reference evidence="1 2" key="1">
    <citation type="submission" date="2018-03" db="EMBL/GenBank/DDBJ databases">
        <title>Phenotypic and genomic properties of Cyclonatronum proteinivorum gen. nov., sp. nov., a haloalkaliphilic bacteroidete from soda lakes possessing Na+-translocating rhodopsin.</title>
        <authorList>
            <person name="Toshchakov S.V."/>
            <person name="Korzhenkov A."/>
            <person name="Samarov N.I."/>
            <person name="Kublanov I.V."/>
            <person name="Muntyan M.S."/>
            <person name="Sorokin D.Y."/>
        </authorList>
    </citation>
    <scope>NUCLEOTIDE SEQUENCE [LARGE SCALE GENOMIC DNA]</scope>
    <source>
        <strain evidence="1 2">Omega</strain>
    </source>
</reference>
<protein>
    <submittedName>
        <fullName evidence="1">Uncharacterized protein</fullName>
    </submittedName>
</protein>
<organism evidence="1 2">
    <name type="scientific">Cyclonatronum proteinivorum</name>
    <dbReference type="NCBI Taxonomy" id="1457365"/>
    <lineage>
        <taxon>Bacteria</taxon>
        <taxon>Pseudomonadati</taxon>
        <taxon>Balneolota</taxon>
        <taxon>Balneolia</taxon>
        <taxon>Balneolales</taxon>
        <taxon>Cyclonatronaceae</taxon>
        <taxon>Cyclonatronum</taxon>
    </lineage>
</organism>